<dbReference type="InterPro" id="IPR038591">
    <property type="entry name" value="NolW-like_sf"/>
</dbReference>
<dbReference type="InterPro" id="IPR013355">
    <property type="entry name" value="Pilus_4_PilQ"/>
</dbReference>
<comment type="subcellular location">
    <subcellularLocation>
        <location evidence="1 8">Cell outer membrane</location>
    </subcellularLocation>
</comment>
<dbReference type="Pfam" id="PF07660">
    <property type="entry name" value="STN"/>
    <property type="match status" value="1"/>
</dbReference>
<dbReference type="GO" id="GO:0009279">
    <property type="term" value="C:cell outer membrane"/>
    <property type="evidence" value="ECO:0007669"/>
    <property type="project" value="UniProtKB-SubCell"/>
</dbReference>
<keyword evidence="4 9" id="KW-0732">Signal</keyword>
<evidence type="ECO:0000256" key="6">
    <source>
        <dbReference type="ARBA" id="ARBA00023136"/>
    </source>
</evidence>
<evidence type="ECO:0000256" key="8">
    <source>
        <dbReference type="RuleBase" id="RU004004"/>
    </source>
</evidence>
<dbReference type="Gene3D" id="3.30.1370.120">
    <property type="match status" value="1"/>
</dbReference>
<evidence type="ECO:0000259" key="10">
    <source>
        <dbReference type="SMART" id="SM00965"/>
    </source>
</evidence>
<dbReference type="PANTHER" id="PTHR30604">
    <property type="entry name" value="PROTEIN TRANSPORT PROTEIN HOFQ"/>
    <property type="match status" value="1"/>
</dbReference>
<comment type="similarity">
    <text evidence="2">Belongs to the bacterial secretin family. PilQ subfamily.</text>
</comment>
<dbReference type="OrthoDB" id="9779724at2"/>
<evidence type="ECO:0000313" key="12">
    <source>
        <dbReference type="Proteomes" id="UP000198157"/>
    </source>
</evidence>
<dbReference type="Proteomes" id="UP000198157">
    <property type="component" value="Unassembled WGS sequence"/>
</dbReference>
<dbReference type="Gene3D" id="2.60.40.3470">
    <property type="match status" value="1"/>
</dbReference>
<evidence type="ECO:0000256" key="7">
    <source>
        <dbReference type="ARBA" id="ARBA00023237"/>
    </source>
</evidence>
<dbReference type="InterPro" id="IPR011662">
    <property type="entry name" value="Secretin/TonB_short_N"/>
</dbReference>
<evidence type="ECO:0000256" key="2">
    <source>
        <dbReference type="ARBA" id="ARBA00006304"/>
    </source>
</evidence>
<comment type="caution">
    <text evidence="11">The sequence shown here is derived from an EMBL/GenBank/DDBJ whole genome shotgun (WGS) entry which is preliminary data.</text>
</comment>
<dbReference type="InterPro" id="IPR004846">
    <property type="entry name" value="T2SS/T3SS_dom"/>
</dbReference>
<feature type="chain" id="PRO_5012557772" evidence="9">
    <location>
        <begin position="37"/>
        <end position="658"/>
    </location>
</feature>
<dbReference type="SMART" id="SM00965">
    <property type="entry name" value="STN"/>
    <property type="match status" value="1"/>
</dbReference>
<dbReference type="InterPro" id="IPR051808">
    <property type="entry name" value="Type_IV_pilus_biogenesis"/>
</dbReference>
<keyword evidence="5" id="KW-0653">Protein transport</keyword>
<evidence type="ECO:0000256" key="4">
    <source>
        <dbReference type="ARBA" id="ARBA00022729"/>
    </source>
</evidence>
<keyword evidence="3 8" id="KW-0813">Transport</keyword>
<dbReference type="InterPro" id="IPR005644">
    <property type="entry name" value="NolW-like"/>
</dbReference>
<evidence type="ECO:0000256" key="5">
    <source>
        <dbReference type="ARBA" id="ARBA00022927"/>
    </source>
</evidence>
<reference evidence="11 12" key="1">
    <citation type="submission" date="2017-06" db="EMBL/GenBank/DDBJ databases">
        <authorList>
            <person name="Kim H.J."/>
            <person name="Triplett B.A."/>
        </authorList>
    </citation>
    <scope>NUCLEOTIDE SEQUENCE [LARGE SCALE GENOMIC DNA]</scope>
    <source>
        <strain evidence="11 12">13146</strain>
    </source>
</reference>
<dbReference type="Pfam" id="PF11741">
    <property type="entry name" value="AMIN"/>
    <property type="match status" value="1"/>
</dbReference>
<dbReference type="PROSITE" id="PS00875">
    <property type="entry name" value="T2SP_D"/>
    <property type="match status" value="1"/>
</dbReference>
<dbReference type="NCBIfam" id="TIGR02515">
    <property type="entry name" value="IV_pilus_PilQ"/>
    <property type="match status" value="1"/>
</dbReference>
<dbReference type="GO" id="GO:0009306">
    <property type="term" value="P:protein secretion"/>
    <property type="evidence" value="ECO:0007669"/>
    <property type="project" value="InterPro"/>
</dbReference>
<gene>
    <name evidence="11" type="ORF">CEE60_04110</name>
</gene>
<feature type="domain" description="Secretin/TonB short N-terminal" evidence="10">
    <location>
        <begin position="215"/>
        <end position="263"/>
    </location>
</feature>
<dbReference type="Pfam" id="PF03958">
    <property type="entry name" value="Secretin_N"/>
    <property type="match status" value="1"/>
</dbReference>
<dbReference type="InterPro" id="IPR001775">
    <property type="entry name" value="GspD/PilQ"/>
</dbReference>
<feature type="signal peptide" evidence="9">
    <location>
        <begin position="1"/>
        <end position="36"/>
    </location>
</feature>
<evidence type="ECO:0000256" key="1">
    <source>
        <dbReference type="ARBA" id="ARBA00004442"/>
    </source>
</evidence>
<keyword evidence="7" id="KW-0998">Cell outer membrane</keyword>
<dbReference type="PANTHER" id="PTHR30604:SF1">
    <property type="entry name" value="DNA UTILIZATION PROTEIN HOFQ"/>
    <property type="match status" value="1"/>
</dbReference>
<proteinExistence type="inferred from homology"/>
<dbReference type="InterPro" id="IPR004845">
    <property type="entry name" value="T2SS_GspD_CS"/>
</dbReference>
<dbReference type="Gene3D" id="3.30.1370.130">
    <property type="match status" value="1"/>
</dbReference>
<evidence type="ECO:0000313" key="11">
    <source>
        <dbReference type="EMBL" id="OWQ56050.1"/>
    </source>
</evidence>
<evidence type="ECO:0000256" key="3">
    <source>
        <dbReference type="ARBA" id="ARBA00022448"/>
    </source>
</evidence>
<keyword evidence="6" id="KW-0472">Membrane</keyword>
<protein>
    <submittedName>
        <fullName evidence="11">Type IV pilus secretin PilQ</fullName>
    </submittedName>
</protein>
<sequence length="658" mass="70417">MTFSNAMRLRSVRRQKLLHLCALGVALMVANGTLMAATPSGAVPRPAATTAPATAPASLSVSKIDFKRGDDGAGRLILQFDGQGASPDLRSQGNSVVIDVGNARLPENLQKSINVTDFATPVQRIDPKPYGGGTQLVLNTNTAFESLAYQSGNEYVVEISPRQAAPATGAVTATSVSQAAAALGQRGYSGKPVTFNFQDVPVRTVLQLVAEESNLNVVASDSVQGNVTLRLINVPWDQALDIVLRAKGLDKRRDGGVIWVAPQPELAKFEQDKEDARIAIENREDLVTDYVQINYHNAGAIFKALTEAKGIGGSSGGGGGSSQEDSGFLSSRGRIVADERTNTLMISDIPKKIARMRELINVIDRPVDQVLIESRIVIATDTFARELGAKFGISGSRQDVFFGANTDQNHNNINDRATKDTEYQKAINEWVAGGRTGAIPVRGATKFAEGLNWNLPVAAVNNPGSLALSILNAGYLLDVELSAMQAESRGEVISNPRVVTTNQREAVIKQGKEIGYVTISGGGAAGAAAQPNVQFKEVVLELKVTPTITNDNRVFLNMAVKKDEVESYILLAGYGQVPTINRREVNTAVLVDDGQTVVIGGVYEFTDRTSVNKVPFLGDVPFLGNLFKKRGRNKDKAELLVFVTPKVLRVAKANPAVN</sequence>
<evidence type="ECO:0000256" key="9">
    <source>
        <dbReference type="SAM" id="SignalP"/>
    </source>
</evidence>
<accession>A0A246HQE1</accession>
<name>A0A246HQE1_STEMA</name>
<organism evidence="11 12">
    <name type="scientific">Stenotrophomonas maltophilia</name>
    <name type="common">Pseudomonas maltophilia</name>
    <name type="synonym">Xanthomonas maltophilia</name>
    <dbReference type="NCBI Taxonomy" id="40324"/>
    <lineage>
        <taxon>Bacteria</taxon>
        <taxon>Pseudomonadati</taxon>
        <taxon>Pseudomonadota</taxon>
        <taxon>Gammaproteobacteria</taxon>
        <taxon>Lysobacterales</taxon>
        <taxon>Lysobacteraceae</taxon>
        <taxon>Stenotrophomonas</taxon>
        <taxon>Stenotrophomonas maltophilia group</taxon>
    </lineage>
</organism>
<dbReference type="EMBL" id="NIVS01000009">
    <property type="protein sequence ID" value="OWQ56050.1"/>
    <property type="molecule type" value="Genomic_DNA"/>
</dbReference>
<dbReference type="PRINTS" id="PR00811">
    <property type="entry name" value="BCTERIALGSPD"/>
</dbReference>
<dbReference type="AlphaFoldDB" id="A0A246HQE1"/>
<dbReference type="Pfam" id="PF00263">
    <property type="entry name" value="Secretin"/>
    <property type="match status" value="1"/>
</dbReference>
<dbReference type="InterPro" id="IPR021731">
    <property type="entry name" value="AMIN_dom"/>
</dbReference>